<accession>A0A5J5D1D4</accession>
<reference evidence="9 10" key="1">
    <citation type="submission" date="2019-08" db="EMBL/GenBank/DDBJ databases">
        <title>A chromosome-level genome assembly, high-density linkage maps, and genome scans reveal the genomic architecture of hybrid incompatibilities underlying speciation via character displacement in darters (Percidae: Etheostominae).</title>
        <authorList>
            <person name="Moran R.L."/>
            <person name="Catchen J.M."/>
            <person name="Fuller R.C."/>
        </authorList>
    </citation>
    <scope>NUCLEOTIDE SEQUENCE [LARGE SCALE GENOMIC DNA]</scope>
    <source>
        <strain evidence="9">EspeVRDwgs_2016</strain>
        <tissue evidence="9">Muscle</tissue>
    </source>
</reference>
<proteinExistence type="inferred from homology"/>
<comment type="similarity">
    <text evidence="2">Belongs to the TMEM45 family.</text>
</comment>
<feature type="transmembrane region" description="Helical" evidence="8">
    <location>
        <begin position="185"/>
        <end position="205"/>
    </location>
</feature>
<comment type="subcellular location">
    <subcellularLocation>
        <location evidence="1">Membrane</location>
        <topology evidence="1">Multi-pass membrane protein</topology>
    </subcellularLocation>
</comment>
<dbReference type="PANTHER" id="PTHR16007:SF59">
    <property type="entry name" value="TRANSMEMBRANE PROTEIN 45B"/>
    <property type="match status" value="1"/>
</dbReference>
<dbReference type="Pfam" id="PF04819">
    <property type="entry name" value="DUF716"/>
    <property type="match status" value="1"/>
</dbReference>
<keyword evidence="4 8" id="KW-1133">Transmembrane helix</keyword>
<feature type="transmembrane region" description="Helical" evidence="8">
    <location>
        <begin position="51"/>
        <end position="72"/>
    </location>
</feature>
<name>A0A5J5D1D4_9PERO</name>
<feature type="transmembrane region" description="Helical" evidence="8">
    <location>
        <begin position="217"/>
        <end position="244"/>
    </location>
</feature>
<dbReference type="Proteomes" id="UP000327493">
    <property type="component" value="Chromosome 13"/>
</dbReference>
<keyword evidence="3 8" id="KW-0812">Transmembrane</keyword>
<evidence type="ECO:0000256" key="3">
    <source>
        <dbReference type="ARBA" id="ARBA00022692"/>
    </source>
</evidence>
<feature type="compositionally biased region" description="Polar residues" evidence="7">
    <location>
        <begin position="261"/>
        <end position="271"/>
    </location>
</feature>
<evidence type="ECO:0000256" key="6">
    <source>
        <dbReference type="ARBA" id="ARBA00039264"/>
    </source>
</evidence>
<evidence type="ECO:0000313" key="10">
    <source>
        <dbReference type="Proteomes" id="UP000327493"/>
    </source>
</evidence>
<keyword evidence="5 8" id="KW-0472">Membrane</keyword>
<feature type="transmembrane region" description="Helical" evidence="8">
    <location>
        <begin position="125"/>
        <end position="142"/>
    </location>
</feature>
<dbReference type="AlphaFoldDB" id="A0A5J5D1D4"/>
<organism evidence="9 10">
    <name type="scientific">Etheostoma spectabile</name>
    <name type="common">orangethroat darter</name>
    <dbReference type="NCBI Taxonomy" id="54343"/>
    <lineage>
        <taxon>Eukaryota</taxon>
        <taxon>Metazoa</taxon>
        <taxon>Chordata</taxon>
        <taxon>Craniata</taxon>
        <taxon>Vertebrata</taxon>
        <taxon>Euteleostomi</taxon>
        <taxon>Actinopterygii</taxon>
        <taxon>Neopterygii</taxon>
        <taxon>Teleostei</taxon>
        <taxon>Neoteleostei</taxon>
        <taxon>Acanthomorphata</taxon>
        <taxon>Eupercaria</taxon>
        <taxon>Perciformes</taxon>
        <taxon>Percoidei</taxon>
        <taxon>Percidae</taxon>
        <taxon>Etheostomatinae</taxon>
        <taxon>Etheostoma</taxon>
    </lineage>
</organism>
<evidence type="ECO:0000256" key="1">
    <source>
        <dbReference type="ARBA" id="ARBA00004141"/>
    </source>
</evidence>
<evidence type="ECO:0000313" key="9">
    <source>
        <dbReference type="EMBL" id="KAA8586983.1"/>
    </source>
</evidence>
<comment type="caution">
    <text evidence="9">The sequence shown here is derived from an EMBL/GenBank/DDBJ whole genome shotgun (WGS) entry which is preliminary data.</text>
</comment>
<dbReference type="EMBL" id="VOFY01000013">
    <property type="protein sequence ID" value="KAA8586983.1"/>
    <property type="molecule type" value="Genomic_DNA"/>
</dbReference>
<gene>
    <name evidence="9" type="ORF">FQN60_000819</name>
</gene>
<sequence length="280" mass="31798">MANFGGHAIPGSFFLLLGFWLTVKHTLQHYWRTSQPKGRLFMPPFLKKMDFLEGGFLIFGSFVGIMIEQFVVDGPHARLYDKENNSWVKLMNWQHGTMYLFFGICGIALVASTASKLVPAGVDRLALSVALFVEGFLFYHHLHNRPPLDAHIHSLLLVAVFSGSASTMLEVFLRDNIILELLRACLFILQGSWFYEIGFVLYPLSGPEWDLKLHDNIMFITMCFCWHMAVAMLLVTCISSVVWFSVKRFSGRGRDIEIGMRSTSSKTSSQKALLEESDEE</sequence>
<dbReference type="PANTHER" id="PTHR16007">
    <property type="entry name" value="EPIDIDYMAL MEMBRANE PROTEIN E9-RELATED"/>
    <property type="match status" value="1"/>
</dbReference>
<feature type="transmembrane region" description="Helical" evidence="8">
    <location>
        <begin position="12"/>
        <end position="31"/>
    </location>
</feature>
<evidence type="ECO:0000256" key="7">
    <source>
        <dbReference type="SAM" id="MobiDB-lite"/>
    </source>
</evidence>
<feature type="transmembrane region" description="Helical" evidence="8">
    <location>
        <begin position="92"/>
        <end position="113"/>
    </location>
</feature>
<dbReference type="InterPro" id="IPR042127">
    <property type="entry name" value="TMEM45"/>
</dbReference>
<feature type="transmembrane region" description="Helical" evidence="8">
    <location>
        <begin position="154"/>
        <end position="173"/>
    </location>
</feature>
<protein>
    <recommendedName>
        <fullName evidence="6">Transmembrane protein 45B</fullName>
    </recommendedName>
</protein>
<keyword evidence="10" id="KW-1185">Reference proteome</keyword>
<evidence type="ECO:0000256" key="2">
    <source>
        <dbReference type="ARBA" id="ARBA00006948"/>
    </source>
</evidence>
<dbReference type="InterPro" id="IPR006904">
    <property type="entry name" value="DUF716"/>
</dbReference>
<evidence type="ECO:0000256" key="5">
    <source>
        <dbReference type="ARBA" id="ARBA00023136"/>
    </source>
</evidence>
<evidence type="ECO:0000256" key="8">
    <source>
        <dbReference type="SAM" id="Phobius"/>
    </source>
</evidence>
<dbReference type="OrthoDB" id="551896at2759"/>
<feature type="region of interest" description="Disordered" evidence="7">
    <location>
        <begin position="260"/>
        <end position="280"/>
    </location>
</feature>
<evidence type="ECO:0000256" key="4">
    <source>
        <dbReference type="ARBA" id="ARBA00022989"/>
    </source>
</evidence>
<dbReference type="GO" id="GO:0016020">
    <property type="term" value="C:membrane"/>
    <property type="evidence" value="ECO:0007669"/>
    <property type="project" value="UniProtKB-SubCell"/>
</dbReference>